<evidence type="ECO:0000259" key="3">
    <source>
        <dbReference type="Pfam" id="PF25043"/>
    </source>
</evidence>
<name>A0ABQ7FXT5_DUNSA</name>
<dbReference type="InterPro" id="IPR011205">
    <property type="entry name" value="UCP015417_vWA"/>
</dbReference>
<evidence type="ECO:0000259" key="2">
    <source>
        <dbReference type="Pfam" id="PF11443"/>
    </source>
</evidence>
<dbReference type="CDD" id="cd00198">
    <property type="entry name" value="vWFA"/>
    <property type="match status" value="1"/>
</dbReference>
<dbReference type="InterPro" id="IPR058580">
    <property type="entry name" value="DUF2828"/>
</dbReference>
<sequence>MEDQPARPQESMEVEEQRLGVKKLELEEEKQEKGKNLEQGASGKGVDNSSTTKRPREEDEQMEGSPTHELSGAAPQGANAAAAANPTLRMPKEQQQRQRRQQQRQRRRQRQRLMQNNGKGSPSSSSSSSDSDSDSDSEGSPAHRRAPGRPDALTENAAPAFASTGNQVLDLFFSLAETNPHFDGSRLSSKVLAAAHVAPQDTLRVIFNARDCRKGKGIRAQAMHSMATFFLRCSQRQHVLQLLLETLPDYGRYRDLFDLVRQIEGLDDPELSHSWRDAVLGAYLGQLQADMAKLQADARATISLAAKWLTSENKPGLAQMYSDLAHRAFPRSPVACARFRKELLAPLRRQLELVESRMSARDFHGVCDNVNGEALKDVLVVSDVSGSMEGTPMEVSIALGILISSFASPPFTNNVITFSEKPTFHELPNARLWDKVQSLKGADWGGNTNLMATFELILSKLGSGEFATKPKTLIILSDMQFDMAVGGRRGETNFEAARSLFKAQGHDMPNVVFWNLRQSNNDAFPVSTDARGVTMLSGPSPVLMDGLLRGEELSPLKILKEMVLESPRYERITYPVYLESRTLIEVLSDTDADMLLDTSIGGLQGVGLQPENLADRLLVKHAQPASKIETNSDKNFENLHES</sequence>
<reference evidence="4" key="1">
    <citation type="submission" date="2017-08" db="EMBL/GenBank/DDBJ databases">
        <authorList>
            <person name="Polle J.E."/>
            <person name="Barry K."/>
            <person name="Cushman J."/>
            <person name="Schmutz J."/>
            <person name="Tran D."/>
            <person name="Hathwaick L.T."/>
            <person name="Yim W.C."/>
            <person name="Jenkins J."/>
            <person name="Mckie-Krisberg Z.M."/>
            <person name="Prochnik S."/>
            <person name="Lindquist E."/>
            <person name="Dockter R.B."/>
            <person name="Adam C."/>
            <person name="Molina H."/>
            <person name="Bunkerborg J."/>
            <person name="Jin E."/>
            <person name="Buchheim M."/>
            <person name="Magnuson J."/>
        </authorList>
    </citation>
    <scope>NUCLEOTIDE SEQUENCE</scope>
    <source>
        <strain evidence="4">CCAP 19/18</strain>
    </source>
</reference>
<dbReference type="Pfam" id="PF11443">
    <property type="entry name" value="DUF2828"/>
    <property type="match status" value="1"/>
</dbReference>
<evidence type="ECO:0008006" key="6">
    <source>
        <dbReference type="Google" id="ProtNLM"/>
    </source>
</evidence>
<feature type="compositionally biased region" description="Basic and acidic residues" evidence="1">
    <location>
        <begin position="15"/>
        <end position="36"/>
    </location>
</feature>
<organism evidence="4 5">
    <name type="scientific">Dunaliella salina</name>
    <name type="common">Green alga</name>
    <name type="synonym">Protococcus salinus</name>
    <dbReference type="NCBI Taxonomy" id="3046"/>
    <lineage>
        <taxon>Eukaryota</taxon>
        <taxon>Viridiplantae</taxon>
        <taxon>Chlorophyta</taxon>
        <taxon>core chlorophytes</taxon>
        <taxon>Chlorophyceae</taxon>
        <taxon>CS clade</taxon>
        <taxon>Chlamydomonadales</taxon>
        <taxon>Dunaliellaceae</taxon>
        <taxon>Dunaliella</taxon>
    </lineage>
</organism>
<dbReference type="InterPro" id="IPR036465">
    <property type="entry name" value="vWFA_dom_sf"/>
</dbReference>
<feature type="region of interest" description="Disordered" evidence="1">
    <location>
        <begin position="1"/>
        <end position="153"/>
    </location>
</feature>
<proteinExistence type="predicted"/>
<comment type="caution">
    <text evidence="4">The sequence shown here is derived from an EMBL/GenBank/DDBJ whole genome shotgun (WGS) entry which is preliminary data.</text>
</comment>
<gene>
    <name evidence="4" type="ORF">DUNSADRAFT_1226</name>
</gene>
<dbReference type="PANTHER" id="PTHR31373:SF27">
    <property type="entry name" value="TROVE DOMAIN-CONTAINING PROTEIN"/>
    <property type="match status" value="1"/>
</dbReference>
<feature type="domain" description="DUF2828" evidence="2">
    <location>
        <begin position="154"/>
        <end position="224"/>
    </location>
</feature>
<evidence type="ECO:0000313" key="5">
    <source>
        <dbReference type="Proteomes" id="UP000815325"/>
    </source>
</evidence>
<feature type="compositionally biased region" description="Basic residues" evidence="1">
    <location>
        <begin position="97"/>
        <end position="111"/>
    </location>
</feature>
<feature type="compositionally biased region" description="Low complexity" evidence="1">
    <location>
        <begin position="72"/>
        <end position="86"/>
    </location>
</feature>
<accession>A0ABQ7FXT5</accession>
<dbReference type="PANTHER" id="PTHR31373">
    <property type="entry name" value="OS06G0652100 PROTEIN"/>
    <property type="match status" value="1"/>
</dbReference>
<feature type="domain" description="DUF7788" evidence="3">
    <location>
        <begin position="379"/>
        <end position="553"/>
    </location>
</feature>
<protein>
    <recommendedName>
        <fullName evidence="6">VWFA domain-containing protein</fullName>
    </recommendedName>
</protein>
<dbReference type="SUPFAM" id="SSF53300">
    <property type="entry name" value="vWA-like"/>
    <property type="match status" value="1"/>
</dbReference>
<evidence type="ECO:0000313" key="4">
    <source>
        <dbReference type="EMBL" id="KAF5827164.1"/>
    </source>
</evidence>
<feature type="compositionally biased region" description="Polar residues" evidence="1">
    <location>
        <begin position="113"/>
        <end position="122"/>
    </location>
</feature>
<dbReference type="Pfam" id="PF25043">
    <property type="entry name" value="DUF7788"/>
    <property type="match status" value="1"/>
</dbReference>
<dbReference type="Gene3D" id="3.40.50.410">
    <property type="entry name" value="von Willebrand factor, type A domain"/>
    <property type="match status" value="1"/>
</dbReference>
<evidence type="ECO:0000256" key="1">
    <source>
        <dbReference type="SAM" id="MobiDB-lite"/>
    </source>
</evidence>
<dbReference type="Proteomes" id="UP000815325">
    <property type="component" value="Unassembled WGS sequence"/>
</dbReference>
<keyword evidence="5" id="KW-1185">Reference proteome</keyword>
<dbReference type="EMBL" id="MU070575">
    <property type="protein sequence ID" value="KAF5827164.1"/>
    <property type="molecule type" value="Genomic_DNA"/>
</dbReference>
<dbReference type="InterPro" id="IPR056690">
    <property type="entry name" value="DUF7788"/>
</dbReference>